<keyword evidence="1" id="KW-0596">Phosphopantetheine</keyword>
<keyword evidence="8" id="KW-0511">Multifunctional enzyme</keyword>
<evidence type="ECO:0000259" key="9">
    <source>
        <dbReference type="Pfam" id="PF00109"/>
    </source>
</evidence>
<dbReference type="InterPro" id="IPR050091">
    <property type="entry name" value="PKS_NRPS_Biosynth_Enz"/>
</dbReference>
<evidence type="ECO:0000313" key="10">
    <source>
        <dbReference type="EMBL" id="KAJ8976432.1"/>
    </source>
</evidence>
<keyword evidence="5" id="KW-0560">Oxidoreductase</keyword>
<accession>A0ABQ9JGA0</accession>
<evidence type="ECO:0000256" key="1">
    <source>
        <dbReference type="ARBA" id="ARBA00022450"/>
    </source>
</evidence>
<dbReference type="Gene3D" id="3.40.47.10">
    <property type="match status" value="1"/>
</dbReference>
<dbReference type="EMBL" id="JAPWTJ010000672">
    <property type="protein sequence ID" value="KAJ8976432.1"/>
    <property type="molecule type" value="Genomic_DNA"/>
</dbReference>
<protein>
    <recommendedName>
        <fullName evidence="9">Beta-ketoacyl synthase-like N-terminal domain-containing protein</fullName>
    </recommendedName>
</protein>
<evidence type="ECO:0000256" key="4">
    <source>
        <dbReference type="ARBA" id="ARBA00022857"/>
    </source>
</evidence>
<evidence type="ECO:0000256" key="7">
    <source>
        <dbReference type="ARBA" id="ARBA00023160"/>
    </source>
</evidence>
<keyword evidence="11" id="KW-1185">Reference proteome</keyword>
<dbReference type="PANTHER" id="PTHR43775">
    <property type="entry name" value="FATTY ACID SYNTHASE"/>
    <property type="match status" value="1"/>
</dbReference>
<evidence type="ECO:0000256" key="2">
    <source>
        <dbReference type="ARBA" id="ARBA00022516"/>
    </source>
</evidence>
<comment type="caution">
    <text evidence="10">The sequence shown here is derived from an EMBL/GenBank/DDBJ whole genome shotgun (WGS) entry which is preliminary data.</text>
</comment>
<dbReference type="InterPro" id="IPR014030">
    <property type="entry name" value="Ketoacyl_synth_N"/>
</dbReference>
<keyword evidence="2" id="KW-0444">Lipid biosynthesis</keyword>
<keyword evidence="6" id="KW-0443">Lipid metabolism</keyword>
<evidence type="ECO:0000256" key="8">
    <source>
        <dbReference type="ARBA" id="ARBA00023268"/>
    </source>
</evidence>
<proteinExistence type="predicted"/>
<organism evidence="10 11">
    <name type="scientific">Molorchus minor</name>
    <dbReference type="NCBI Taxonomy" id="1323400"/>
    <lineage>
        <taxon>Eukaryota</taxon>
        <taxon>Metazoa</taxon>
        <taxon>Ecdysozoa</taxon>
        <taxon>Arthropoda</taxon>
        <taxon>Hexapoda</taxon>
        <taxon>Insecta</taxon>
        <taxon>Pterygota</taxon>
        <taxon>Neoptera</taxon>
        <taxon>Endopterygota</taxon>
        <taxon>Coleoptera</taxon>
        <taxon>Polyphaga</taxon>
        <taxon>Cucujiformia</taxon>
        <taxon>Chrysomeloidea</taxon>
        <taxon>Cerambycidae</taxon>
        <taxon>Lamiinae</taxon>
        <taxon>Monochamini</taxon>
        <taxon>Molorchus</taxon>
    </lineage>
</organism>
<reference evidence="10" key="1">
    <citation type="journal article" date="2023" name="Insect Mol. Biol.">
        <title>Genome sequencing provides insights into the evolution of gene families encoding plant cell wall-degrading enzymes in longhorned beetles.</title>
        <authorList>
            <person name="Shin N.R."/>
            <person name="Okamura Y."/>
            <person name="Kirsch R."/>
            <person name="Pauchet Y."/>
        </authorList>
    </citation>
    <scope>NUCLEOTIDE SEQUENCE</scope>
    <source>
        <strain evidence="10">MMC_N1</strain>
    </source>
</reference>
<dbReference type="SUPFAM" id="SSF53901">
    <property type="entry name" value="Thiolase-like"/>
    <property type="match status" value="1"/>
</dbReference>
<evidence type="ECO:0000256" key="5">
    <source>
        <dbReference type="ARBA" id="ARBA00023002"/>
    </source>
</evidence>
<dbReference type="InterPro" id="IPR016039">
    <property type="entry name" value="Thiolase-like"/>
</dbReference>
<keyword evidence="7" id="KW-0275">Fatty acid biosynthesis</keyword>
<dbReference type="Proteomes" id="UP001162164">
    <property type="component" value="Unassembled WGS sequence"/>
</dbReference>
<evidence type="ECO:0000313" key="11">
    <source>
        <dbReference type="Proteomes" id="UP001162164"/>
    </source>
</evidence>
<keyword evidence="4" id="KW-0521">NADP</keyword>
<evidence type="ECO:0000256" key="6">
    <source>
        <dbReference type="ARBA" id="ARBA00023098"/>
    </source>
</evidence>
<sequence>MENSNMDINNIAITGISGRFANCASVEEFKQSLFNGTDLITDNHQRWSHQALKTPKSMGIVNDFEKFDASFFEINPKTSELLDPRARKLLEVVFESIVDSGINPNDLRG</sequence>
<gene>
    <name evidence="10" type="ORF">NQ317_008466</name>
</gene>
<keyword evidence="3" id="KW-0276">Fatty acid metabolism</keyword>
<evidence type="ECO:0000256" key="3">
    <source>
        <dbReference type="ARBA" id="ARBA00022832"/>
    </source>
</evidence>
<dbReference type="Pfam" id="PF00109">
    <property type="entry name" value="ketoacyl-synt"/>
    <property type="match status" value="1"/>
</dbReference>
<name>A0ABQ9JGA0_9CUCU</name>
<dbReference type="PANTHER" id="PTHR43775:SF7">
    <property type="entry name" value="FATTY ACID SYNTHASE"/>
    <property type="match status" value="1"/>
</dbReference>
<feature type="domain" description="Beta-ketoacyl synthase-like N-terminal" evidence="9">
    <location>
        <begin position="10"/>
        <end position="109"/>
    </location>
</feature>